<dbReference type="InterPro" id="IPR036388">
    <property type="entry name" value="WH-like_DNA-bd_sf"/>
</dbReference>
<dbReference type="Gene3D" id="1.10.10.10">
    <property type="entry name" value="Winged helix-like DNA-binding domain superfamily/Winged helix DNA-binding domain"/>
    <property type="match status" value="1"/>
</dbReference>
<dbReference type="InterPro" id="IPR036390">
    <property type="entry name" value="WH_DNA-bd_sf"/>
</dbReference>
<evidence type="ECO:0000256" key="4">
    <source>
        <dbReference type="ARBA" id="ARBA00023163"/>
    </source>
</evidence>
<dbReference type="Pfam" id="PF03466">
    <property type="entry name" value="LysR_substrate"/>
    <property type="match status" value="1"/>
</dbReference>
<evidence type="ECO:0000313" key="7">
    <source>
        <dbReference type="Proteomes" id="UP001257914"/>
    </source>
</evidence>
<reference evidence="6 7" key="1">
    <citation type="submission" date="2023-10" db="EMBL/GenBank/DDBJ databases">
        <title>Psychrosphaera aquimaarina strain SW33 isolated from seawater.</title>
        <authorList>
            <person name="Bayburt H."/>
            <person name="Kim J.M."/>
            <person name="Choi B.J."/>
            <person name="Jeon C.O."/>
        </authorList>
    </citation>
    <scope>NUCLEOTIDE SEQUENCE [LARGE SCALE GENOMIC DNA]</scope>
    <source>
        <strain evidence="6 7">KCTC 52743</strain>
    </source>
</reference>
<evidence type="ECO:0000313" key="6">
    <source>
        <dbReference type="EMBL" id="MDU0114846.1"/>
    </source>
</evidence>
<name>A0ABU3R583_9GAMM</name>
<gene>
    <name evidence="6" type="ORF">RT723_17975</name>
</gene>
<comment type="caution">
    <text evidence="6">The sequence shown here is derived from an EMBL/GenBank/DDBJ whole genome shotgun (WGS) entry which is preliminary data.</text>
</comment>
<dbReference type="EMBL" id="JAWCUA010000010">
    <property type="protein sequence ID" value="MDU0114846.1"/>
    <property type="molecule type" value="Genomic_DNA"/>
</dbReference>
<organism evidence="6 7">
    <name type="scientific">Psychrosphaera aquimarina</name>
    <dbReference type="NCBI Taxonomy" id="2044854"/>
    <lineage>
        <taxon>Bacteria</taxon>
        <taxon>Pseudomonadati</taxon>
        <taxon>Pseudomonadota</taxon>
        <taxon>Gammaproteobacteria</taxon>
        <taxon>Alteromonadales</taxon>
        <taxon>Pseudoalteromonadaceae</taxon>
        <taxon>Psychrosphaera</taxon>
    </lineage>
</organism>
<accession>A0ABU3R583</accession>
<evidence type="ECO:0000256" key="3">
    <source>
        <dbReference type="ARBA" id="ARBA00023125"/>
    </source>
</evidence>
<dbReference type="Pfam" id="PF00126">
    <property type="entry name" value="HTH_1"/>
    <property type="match status" value="1"/>
</dbReference>
<proteinExistence type="inferred from homology"/>
<evidence type="ECO:0000256" key="1">
    <source>
        <dbReference type="ARBA" id="ARBA00009437"/>
    </source>
</evidence>
<dbReference type="SUPFAM" id="SSF46785">
    <property type="entry name" value="Winged helix' DNA-binding domain"/>
    <property type="match status" value="1"/>
</dbReference>
<feature type="domain" description="HTH lysR-type" evidence="5">
    <location>
        <begin position="1"/>
        <end position="58"/>
    </location>
</feature>
<keyword evidence="7" id="KW-1185">Reference proteome</keyword>
<keyword evidence="3" id="KW-0238">DNA-binding</keyword>
<dbReference type="CDD" id="cd05466">
    <property type="entry name" value="PBP2_LTTR_substrate"/>
    <property type="match status" value="1"/>
</dbReference>
<dbReference type="RefSeq" id="WP_315948528.1">
    <property type="nucleotide sequence ID" value="NZ_JAWCUA010000010.1"/>
</dbReference>
<evidence type="ECO:0000259" key="5">
    <source>
        <dbReference type="PROSITE" id="PS50931"/>
    </source>
</evidence>
<dbReference type="Proteomes" id="UP001257914">
    <property type="component" value="Unassembled WGS sequence"/>
</dbReference>
<comment type="similarity">
    <text evidence="1">Belongs to the LysR transcriptional regulatory family.</text>
</comment>
<keyword evidence="2" id="KW-0805">Transcription regulation</keyword>
<dbReference type="InterPro" id="IPR005119">
    <property type="entry name" value="LysR_subst-bd"/>
</dbReference>
<dbReference type="InterPro" id="IPR000847">
    <property type="entry name" value="LysR_HTH_N"/>
</dbReference>
<dbReference type="PRINTS" id="PR00039">
    <property type="entry name" value="HTHLYSR"/>
</dbReference>
<keyword evidence="4" id="KW-0804">Transcription</keyword>
<dbReference type="PANTHER" id="PTHR30126:SF22">
    <property type="entry name" value="HTH-TYPE TRANSCRIPTIONAL REGULATOR YHAJ-RELATED"/>
    <property type="match status" value="1"/>
</dbReference>
<sequence length="298" mass="33532">MKLDQLTMFVNVAELGTLSLASAKLHKTQPAISQSIRQLESSFNLALFNRTGYRLELTDAGNVLYQKAIHLLDEATALQQVAENIALGNEISITIAIEASFNLKGILPLLENVQAQFPDTQIIIKQEYLTGAIDAINNQDATLCISPQSHIMQVDSQTEGHFLTKGTLLNVASPRLISRHPNLTTRKELLNEYQIIVQDSGTGSKNKEWGVQEGQRRWYVNDFSTKKMLIESAMGWGKLPDYIAEQSLKDGRLALLKLTDARNEVQMDYHIMKNKSKTLGPVAQAVWQQFKHYTFNRF</sequence>
<dbReference type="SUPFAM" id="SSF53850">
    <property type="entry name" value="Periplasmic binding protein-like II"/>
    <property type="match status" value="1"/>
</dbReference>
<dbReference type="PROSITE" id="PS50931">
    <property type="entry name" value="HTH_LYSR"/>
    <property type="match status" value="1"/>
</dbReference>
<protein>
    <submittedName>
        <fullName evidence="6">LysR family transcriptional regulator</fullName>
    </submittedName>
</protein>
<evidence type="ECO:0000256" key="2">
    <source>
        <dbReference type="ARBA" id="ARBA00023015"/>
    </source>
</evidence>
<dbReference type="Gene3D" id="3.40.190.290">
    <property type="match status" value="1"/>
</dbReference>
<dbReference type="PANTHER" id="PTHR30126">
    <property type="entry name" value="HTH-TYPE TRANSCRIPTIONAL REGULATOR"/>
    <property type="match status" value="1"/>
</dbReference>